<accession>A0A8H8BTU9</accession>
<evidence type="ECO:0000256" key="2">
    <source>
        <dbReference type="SAM" id="Coils"/>
    </source>
</evidence>
<dbReference type="InterPro" id="IPR056884">
    <property type="entry name" value="NPHP3-like_N"/>
</dbReference>
<dbReference type="Pfam" id="PF25053">
    <property type="entry name" value="DUF7791"/>
    <property type="match status" value="1"/>
</dbReference>
<dbReference type="OrthoDB" id="443402at2759"/>
<evidence type="ECO:0008006" key="7">
    <source>
        <dbReference type="Google" id="ProtNLM"/>
    </source>
</evidence>
<feature type="coiled-coil region" evidence="2">
    <location>
        <begin position="68"/>
        <end position="106"/>
    </location>
</feature>
<dbReference type="InterPro" id="IPR027417">
    <property type="entry name" value="P-loop_NTPase"/>
</dbReference>
<organism evidence="5 6">
    <name type="scientific">Cadophora malorum</name>
    <dbReference type="NCBI Taxonomy" id="108018"/>
    <lineage>
        <taxon>Eukaryota</taxon>
        <taxon>Fungi</taxon>
        <taxon>Dikarya</taxon>
        <taxon>Ascomycota</taxon>
        <taxon>Pezizomycotina</taxon>
        <taxon>Leotiomycetes</taxon>
        <taxon>Helotiales</taxon>
        <taxon>Ploettnerulaceae</taxon>
        <taxon>Cadophora</taxon>
    </lineage>
</organism>
<reference evidence="5" key="1">
    <citation type="submission" date="2021-02" db="EMBL/GenBank/DDBJ databases">
        <title>Genome sequence Cadophora malorum strain M34.</title>
        <authorList>
            <person name="Stefanovic E."/>
            <person name="Vu D."/>
            <person name="Scully C."/>
            <person name="Dijksterhuis J."/>
            <person name="Roader J."/>
            <person name="Houbraken J."/>
        </authorList>
    </citation>
    <scope>NUCLEOTIDE SEQUENCE</scope>
    <source>
        <strain evidence="5">M34</strain>
    </source>
</reference>
<evidence type="ECO:0000259" key="3">
    <source>
        <dbReference type="Pfam" id="PF24883"/>
    </source>
</evidence>
<evidence type="ECO:0000256" key="1">
    <source>
        <dbReference type="ARBA" id="ARBA00022737"/>
    </source>
</evidence>
<sequence length="1058" mass="121289">MEALAAVSLAGNVVAFVDFANKVVSQVQEIYKSASGASQDNLDIQTLIADLSVHSKKLSEAKTVPAAKQKEQQQLQSLAKRCVALAAELDQQLQKLQVDKKANMRRLRSFGKGFRSVFKKKDLEETMRRLSEFRDELEFGMLNTLKNDFDLVSIQHSKQFDSLEKQGKRLVVMLAQNRSVFDQSFVMHTATLTSQIKSTEVVLEQKMDHQHAQLMERSLNRAREDDSRREMMILQHINFDALDIRYEQVEEAHARTFNWIFEGFDSTSSNGFSDWLEGNGKDESLFWINGKAGSGKSTLMKYIYDDPRTKEKLSKWAAGQKLAIAPFFFWISGTADQCSQTGLLRSVLHYLLSQRRRLIRQVFPDLWEALSITDVPVKLRAWTVSYASKALTTLLGCAPGKVCLFIDGLDEYRGHDNHPNPSEAEPTGKYREIVSLIRNLSSPNVKICFSSRPLPVFHNNFDQRPKLKLQDLTSKDISRYARDRLIEDLMLAELRSESDWNPAHLVSRIVEQAQGVFLWVKLVVNSLLDGIENFDDVKEMEFRLTLLPSDLTDLYRRMLRQIEPQYREEGYMIFAMADLALAMANKQANYTRSVIKKILWALLSNESLSTGSLTDDTEIVKAINGIERKLKTRCAGLLETGYAMSLAEGRAWWQRENVLMESRLGNRRVQYIHRTAKEFWDLEETRSFLSKRSITGGQDPGLALLWSAIQRVRIYEPEQHKPPLADGSFEDDLLCLAHSALLLARSIQDEGKACPVELLNLFDSSIQRRHIQHGKVDLAWVSQAISNLYNDHDRYVRPSDTSKKLYGKDVERDYVYLNPPFDDDFLSLCIIYRLYDYVEATTKHNPNLVKQKSGRPYLDYALASHNFRSVDVDPKIVDILLKAGVEPDEYCPTIYSIVEWEGRNEARYRVFGYSTWTPWQSALESVLWTVSGWLRSATLDAKQRHNWIEVFKQLLAKGPDVSLNTWVRFEREPDDVSYTVSQTIATVFGEEDPHETAKLLKMVEELAHAQGCPVYKHEEGMPPADKMKLRKSLLPHLEMTEVQSAYWNSREGESDYGS</sequence>
<dbReference type="Pfam" id="PF24883">
    <property type="entry name" value="NPHP3_N"/>
    <property type="match status" value="1"/>
</dbReference>
<dbReference type="PANTHER" id="PTHR10039">
    <property type="entry name" value="AMELOGENIN"/>
    <property type="match status" value="1"/>
</dbReference>
<comment type="caution">
    <text evidence="5">The sequence shown here is derived from an EMBL/GenBank/DDBJ whole genome shotgun (WGS) entry which is preliminary data.</text>
</comment>
<keyword evidence="1" id="KW-0677">Repeat</keyword>
<dbReference type="EMBL" id="JAFJYH010000027">
    <property type="protein sequence ID" value="KAG4423905.1"/>
    <property type="molecule type" value="Genomic_DNA"/>
</dbReference>
<proteinExistence type="predicted"/>
<evidence type="ECO:0000313" key="6">
    <source>
        <dbReference type="Proteomes" id="UP000664132"/>
    </source>
</evidence>
<dbReference type="SUPFAM" id="SSF52540">
    <property type="entry name" value="P-loop containing nucleoside triphosphate hydrolases"/>
    <property type="match status" value="1"/>
</dbReference>
<dbReference type="InterPro" id="IPR056693">
    <property type="entry name" value="DUF7791"/>
</dbReference>
<protein>
    <recommendedName>
        <fullName evidence="7">NACHT domain-containing protein</fullName>
    </recommendedName>
</protein>
<evidence type="ECO:0000259" key="4">
    <source>
        <dbReference type="Pfam" id="PF25053"/>
    </source>
</evidence>
<name>A0A8H8BTU9_9HELO</name>
<dbReference type="Gene3D" id="3.40.50.300">
    <property type="entry name" value="P-loop containing nucleotide triphosphate hydrolases"/>
    <property type="match status" value="1"/>
</dbReference>
<gene>
    <name evidence="5" type="ORF">IFR04_002900</name>
</gene>
<dbReference type="AlphaFoldDB" id="A0A8H8BTU9"/>
<dbReference type="PANTHER" id="PTHR10039:SF5">
    <property type="entry name" value="NACHT DOMAIN-CONTAINING PROTEIN"/>
    <property type="match status" value="1"/>
</dbReference>
<feature type="domain" description="DUF7791" evidence="4">
    <location>
        <begin position="562"/>
        <end position="719"/>
    </location>
</feature>
<dbReference type="Proteomes" id="UP000664132">
    <property type="component" value="Unassembled WGS sequence"/>
</dbReference>
<feature type="domain" description="Nephrocystin 3-like N-terminal" evidence="3">
    <location>
        <begin position="268"/>
        <end position="452"/>
    </location>
</feature>
<keyword evidence="6" id="KW-1185">Reference proteome</keyword>
<evidence type="ECO:0000313" key="5">
    <source>
        <dbReference type="EMBL" id="KAG4423905.1"/>
    </source>
</evidence>
<keyword evidence="2" id="KW-0175">Coiled coil</keyword>